<keyword evidence="1" id="KW-0479">Metal-binding</keyword>
<protein>
    <recommendedName>
        <fullName evidence="4">PHD-type domain-containing protein</fullName>
    </recommendedName>
</protein>
<keyword evidence="6" id="KW-1185">Reference proteome</keyword>
<name>A0A833QPD4_9POAL</name>
<dbReference type="SUPFAM" id="SSF57903">
    <property type="entry name" value="FYVE/PHD zinc finger"/>
    <property type="match status" value="1"/>
</dbReference>
<dbReference type="EMBL" id="SWLB01000018">
    <property type="protein sequence ID" value="KAF3326799.1"/>
    <property type="molecule type" value="Genomic_DNA"/>
</dbReference>
<proteinExistence type="predicted"/>
<feature type="domain" description="PHD-type" evidence="4">
    <location>
        <begin position="40"/>
        <end position="88"/>
    </location>
</feature>
<dbReference type="Proteomes" id="UP000623129">
    <property type="component" value="Unassembled WGS sequence"/>
</dbReference>
<dbReference type="InterPro" id="IPR013083">
    <property type="entry name" value="Znf_RING/FYVE/PHD"/>
</dbReference>
<evidence type="ECO:0000256" key="3">
    <source>
        <dbReference type="ARBA" id="ARBA00022833"/>
    </source>
</evidence>
<dbReference type="AlphaFoldDB" id="A0A833QPD4"/>
<dbReference type="Gene3D" id="3.30.40.10">
    <property type="entry name" value="Zinc/RING finger domain, C3HC4 (zinc finger)"/>
    <property type="match status" value="1"/>
</dbReference>
<evidence type="ECO:0000256" key="1">
    <source>
        <dbReference type="ARBA" id="ARBA00022723"/>
    </source>
</evidence>
<comment type="caution">
    <text evidence="5">The sequence shown here is derived from an EMBL/GenBank/DDBJ whole genome shotgun (WGS) entry which is preliminary data.</text>
</comment>
<evidence type="ECO:0000313" key="6">
    <source>
        <dbReference type="Proteomes" id="UP000623129"/>
    </source>
</evidence>
<organism evidence="5 6">
    <name type="scientific">Carex littledalei</name>
    <dbReference type="NCBI Taxonomy" id="544730"/>
    <lineage>
        <taxon>Eukaryota</taxon>
        <taxon>Viridiplantae</taxon>
        <taxon>Streptophyta</taxon>
        <taxon>Embryophyta</taxon>
        <taxon>Tracheophyta</taxon>
        <taxon>Spermatophyta</taxon>
        <taxon>Magnoliopsida</taxon>
        <taxon>Liliopsida</taxon>
        <taxon>Poales</taxon>
        <taxon>Cyperaceae</taxon>
        <taxon>Cyperoideae</taxon>
        <taxon>Cariceae</taxon>
        <taxon>Carex</taxon>
        <taxon>Carex subgen. Euthyceras</taxon>
    </lineage>
</organism>
<reference evidence="5" key="1">
    <citation type="submission" date="2020-01" db="EMBL/GenBank/DDBJ databases">
        <title>Genome sequence of Kobresia littledalei, the first chromosome-level genome in the family Cyperaceae.</title>
        <authorList>
            <person name="Qu G."/>
        </authorList>
    </citation>
    <scope>NUCLEOTIDE SEQUENCE</scope>
    <source>
        <strain evidence="5">C.B.Clarke</strain>
        <tissue evidence="5">Leaf</tissue>
    </source>
</reference>
<dbReference type="GO" id="GO:0008270">
    <property type="term" value="F:zinc ion binding"/>
    <property type="evidence" value="ECO:0007669"/>
    <property type="project" value="UniProtKB-KW"/>
</dbReference>
<keyword evidence="2" id="KW-0863">Zinc-finger</keyword>
<evidence type="ECO:0000256" key="2">
    <source>
        <dbReference type="ARBA" id="ARBA00022771"/>
    </source>
</evidence>
<keyword evidence="3" id="KW-0862">Zinc</keyword>
<gene>
    <name evidence="5" type="ORF">FCM35_KLT08429</name>
</gene>
<dbReference type="Pfam" id="PF00628">
    <property type="entry name" value="PHD"/>
    <property type="match status" value="1"/>
</dbReference>
<evidence type="ECO:0000313" key="5">
    <source>
        <dbReference type="EMBL" id="KAF3326799.1"/>
    </source>
</evidence>
<accession>A0A833QPD4</accession>
<dbReference type="InterPro" id="IPR011011">
    <property type="entry name" value="Znf_FYVE_PHD"/>
</dbReference>
<dbReference type="InterPro" id="IPR019787">
    <property type="entry name" value="Znf_PHD-finger"/>
</dbReference>
<sequence length="99" mass="11509">MSSKWSQDSQNVYSHDSIRYRDSYTDSESEADSPIEYVNCLACKEDTIATKMFFCNECTEAFHPKSVLIKPPNDDKNPRFRSWVCADCKYSIEKSKKMT</sequence>
<evidence type="ECO:0000259" key="4">
    <source>
        <dbReference type="Pfam" id="PF00628"/>
    </source>
</evidence>